<dbReference type="NCBIfam" id="TIGR00756">
    <property type="entry name" value="PPR"/>
    <property type="match status" value="3"/>
</dbReference>
<dbReference type="PROSITE" id="PS51375">
    <property type="entry name" value="PPR"/>
    <property type="match status" value="3"/>
</dbReference>
<keyword evidence="2" id="KW-0677">Repeat</keyword>
<name>A0A2C9UUV5_MANES</name>
<proteinExistence type="inferred from homology"/>
<dbReference type="GO" id="GO:0003729">
    <property type="term" value="F:mRNA binding"/>
    <property type="evidence" value="ECO:0000318"/>
    <property type="project" value="GO_Central"/>
</dbReference>
<dbReference type="SUPFAM" id="SSF81901">
    <property type="entry name" value="HCP-like"/>
    <property type="match status" value="1"/>
</dbReference>
<comment type="similarity">
    <text evidence="1">Belongs to the PPR family. P subfamily.</text>
</comment>
<evidence type="ECO:0000313" key="4">
    <source>
        <dbReference type="EMBL" id="OAY35279.1"/>
    </source>
</evidence>
<dbReference type="GO" id="GO:0006396">
    <property type="term" value="P:RNA processing"/>
    <property type="evidence" value="ECO:0000318"/>
    <property type="project" value="GO_Central"/>
</dbReference>
<feature type="repeat" description="PPR" evidence="3">
    <location>
        <begin position="198"/>
        <end position="232"/>
    </location>
</feature>
<evidence type="ECO:0000256" key="1">
    <source>
        <dbReference type="ARBA" id="ARBA00007626"/>
    </source>
</evidence>
<dbReference type="GO" id="GO:0005739">
    <property type="term" value="C:mitochondrion"/>
    <property type="evidence" value="ECO:0000318"/>
    <property type="project" value="GO_Central"/>
</dbReference>
<accession>A0A2C9UUV5</accession>
<sequence>MRRVLWRPPSHLSAILHLSQPPLTCNYGGSVPKLGRTTCFISIFRWIFMSSSVPPPEWIDPFVDLSDVASRSFQNLNPSPWVHQIITLLDGSSKMESNLDSFCHKFLIKLSPSFVSFVLRSTEVQKNPDVAWRFFIWAGKQKKYTHNIESYVSLIDVFSAHGDLDRVKFVFTKFTEMRFLMTAMDFMEFCRGNAVAVNAMFYSSLIDGFGKLGRVDEAEKLFEEMVQKGCPPDSYCYNALIDALAKCSKIDEALTVFKRMEMEGCDQTVYTFTIIISGLFREHRTEEALELWDVMIDKGITPTAAAFRALSIGLCLSGKVARACKILDELAPMGVIPETAFEDMLNILCKAGRVKEACKLADGIVDRGREIPGRVRTILINALRKAGNADLALKLMHSKIGIGYDRMGSIKRRVKFRILVES</sequence>
<feature type="repeat" description="PPR" evidence="3">
    <location>
        <begin position="268"/>
        <end position="302"/>
    </location>
</feature>
<protein>
    <recommendedName>
        <fullName evidence="5">Pentacotripeptide-repeat region of PRORP domain-containing protein</fullName>
    </recommendedName>
</protein>
<dbReference type="AlphaFoldDB" id="A0A2C9UUV5"/>
<reference evidence="4" key="1">
    <citation type="submission" date="2016-02" db="EMBL/GenBank/DDBJ databases">
        <title>WGS assembly of Manihot esculenta.</title>
        <authorList>
            <person name="Bredeson J.V."/>
            <person name="Prochnik S.E."/>
            <person name="Lyons J.B."/>
            <person name="Schmutz J."/>
            <person name="Grimwood J."/>
            <person name="Vrebalov J."/>
            <person name="Bart R.S."/>
            <person name="Amuge T."/>
            <person name="Ferguson M.E."/>
            <person name="Green R."/>
            <person name="Putnam N."/>
            <person name="Stites J."/>
            <person name="Rounsley S."/>
            <person name="Rokhsar D.S."/>
        </authorList>
    </citation>
    <scope>NUCLEOTIDE SEQUENCE [LARGE SCALE GENOMIC DNA]</scope>
    <source>
        <tissue evidence="4">Leaf</tissue>
    </source>
</reference>
<evidence type="ECO:0008006" key="5">
    <source>
        <dbReference type="Google" id="ProtNLM"/>
    </source>
</evidence>
<evidence type="ECO:0000256" key="3">
    <source>
        <dbReference type="PROSITE-ProRule" id="PRU00708"/>
    </source>
</evidence>
<organism evidence="4">
    <name type="scientific">Manihot esculenta</name>
    <name type="common">Cassava</name>
    <name type="synonym">Jatropha manihot</name>
    <dbReference type="NCBI Taxonomy" id="3983"/>
    <lineage>
        <taxon>Eukaryota</taxon>
        <taxon>Viridiplantae</taxon>
        <taxon>Streptophyta</taxon>
        <taxon>Embryophyta</taxon>
        <taxon>Tracheophyta</taxon>
        <taxon>Spermatophyta</taxon>
        <taxon>Magnoliopsida</taxon>
        <taxon>eudicotyledons</taxon>
        <taxon>Gunneridae</taxon>
        <taxon>Pentapetalae</taxon>
        <taxon>rosids</taxon>
        <taxon>fabids</taxon>
        <taxon>Malpighiales</taxon>
        <taxon>Euphorbiaceae</taxon>
        <taxon>Crotonoideae</taxon>
        <taxon>Manihoteae</taxon>
        <taxon>Manihot</taxon>
    </lineage>
</organism>
<evidence type="ECO:0000256" key="2">
    <source>
        <dbReference type="ARBA" id="ARBA00022737"/>
    </source>
</evidence>
<dbReference type="Gene3D" id="1.25.40.10">
    <property type="entry name" value="Tetratricopeptide repeat domain"/>
    <property type="match status" value="3"/>
</dbReference>
<dbReference type="InterPro" id="IPR002885">
    <property type="entry name" value="PPR_rpt"/>
</dbReference>
<gene>
    <name evidence="4" type="ORF">MANES_12G087100</name>
</gene>
<dbReference type="Pfam" id="PF01535">
    <property type="entry name" value="PPR"/>
    <property type="match status" value="3"/>
</dbReference>
<dbReference type="PANTHER" id="PTHR47941">
    <property type="entry name" value="PENTATRICOPEPTIDE REPEAT-CONTAINING PROTEIN 3, MITOCHONDRIAL"/>
    <property type="match status" value="1"/>
</dbReference>
<dbReference type="InterPro" id="IPR011990">
    <property type="entry name" value="TPR-like_helical_dom_sf"/>
</dbReference>
<feature type="repeat" description="PPR" evidence="3">
    <location>
        <begin position="233"/>
        <end position="267"/>
    </location>
</feature>
<dbReference type="GO" id="GO:0007005">
    <property type="term" value="P:mitochondrion organization"/>
    <property type="evidence" value="ECO:0000318"/>
    <property type="project" value="GO_Central"/>
</dbReference>
<dbReference type="Pfam" id="PF13041">
    <property type="entry name" value="PPR_2"/>
    <property type="match status" value="2"/>
</dbReference>
<dbReference type="EMBL" id="CM004398">
    <property type="protein sequence ID" value="OAY35279.1"/>
    <property type="molecule type" value="Genomic_DNA"/>
</dbReference>